<dbReference type="PROSITE" id="PS50026">
    <property type="entry name" value="EGF_3"/>
    <property type="match status" value="1"/>
</dbReference>
<dbReference type="Proteomes" id="UP000748531">
    <property type="component" value="Unassembled WGS sequence"/>
</dbReference>
<dbReference type="Gene3D" id="2.10.25.10">
    <property type="entry name" value="Laminin"/>
    <property type="match status" value="1"/>
</dbReference>
<dbReference type="CDD" id="cd00054">
    <property type="entry name" value="EGF_CA"/>
    <property type="match status" value="1"/>
</dbReference>
<reference evidence="4" key="1">
    <citation type="submission" date="2019-05" db="EMBL/GenBank/DDBJ databases">
        <title>Annotation for the trematode Paragonimus heterotremus.</title>
        <authorList>
            <person name="Choi Y.-J."/>
        </authorList>
    </citation>
    <scope>NUCLEOTIDE SEQUENCE</scope>
    <source>
        <strain evidence="4">LC</strain>
    </source>
</reference>
<organism evidence="4 5">
    <name type="scientific">Paragonimus heterotremus</name>
    <dbReference type="NCBI Taxonomy" id="100268"/>
    <lineage>
        <taxon>Eukaryota</taxon>
        <taxon>Metazoa</taxon>
        <taxon>Spiralia</taxon>
        <taxon>Lophotrochozoa</taxon>
        <taxon>Platyhelminthes</taxon>
        <taxon>Trematoda</taxon>
        <taxon>Digenea</taxon>
        <taxon>Plagiorchiida</taxon>
        <taxon>Troglotremata</taxon>
        <taxon>Troglotrematidae</taxon>
        <taxon>Paragonimus</taxon>
    </lineage>
</organism>
<comment type="caution">
    <text evidence="1">Lacks conserved residue(s) required for the propagation of feature annotation.</text>
</comment>
<comment type="caution">
    <text evidence="4">The sequence shown here is derived from an EMBL/GenBank/DDBJ whole genome shotgun (WGS) entry which is preliminary data.</text>
</comment>
<evidence type="ECO:0000256" key="2">
    <source>
        <dbReference type="SAM" id="Phobius"/>
    </source>
</evidence>
<dbReference type="OrthoDB" id="10050940at2759"/>
<feature type="domain" description="EGF-like" evidence="3">
    <location>
        <begin position="232"/>
        <end position="276"/>
    </location>
</feature>
<proteinExistence type="predicted"/>
<keyword evidence="2" id="KW-0812">Transmembrane</keyword>
<keyword evidence="2" id="KW-0472">Membrane</keyword>
<evidence type="ECO:0000313" key="5">
    <source>
        <dbReference type="Proteomes" id="UP000748531"/>
    </source>
</evidence>
<dbReference type="AlphaFoldDB" id="A0A8J4WHW5"/>
<dbReference type="SUPFAM" id="SSF57196">
    <property type="entry name" value="EGF/Laminin"/>
    <property type="match status" value="1"/>
</dbReference>
<dbReference type="InterPro" id="IPR000742">
    <property type="entry name" value="EGF"/>
</dbReference>
<gene>
    <name evidence="4" type="ORF">PHET_05436</name>
</gene>
<accession>A0A8J4WHW5</accession>
<evidence type="ECO:0000313" key="4">
    <source>
        <dbReference type="EMBL" id="KAF5401106.1"/>
    </source>
</evidence>
<dbReference type="EMBL" id="LUCH01002701">
    <property type="protein sequence ID" value="KAF5401106.1"/>
    <property type="molecule type" value="Genomic_DNA"/>
</dbReference>
<evidence type="ECO:0000259" key="3">
    <source>
        <dbReference type="PROSITE" id="PS50026"/>
    </source>
</evidence>
<keyword evidence="5" id="KW-1185">Reference proteome</keyword>
<evidence type="ECO:0000256" key="1">
    <source>
        <dbReference type="PROSITE-ProRule" id="PRU00076"/>
    </source>
</evidence>
<name>A0A8J4WHW5_9TREM</name>
<keyword evidence="1" id="KW-0245">EGF-like domain</keyword>
<keyword evidence="1" id="KW-1015">Disulfide bond</keyword>
<feature type="disulfide bond" evidence="1">
    <location>
        <begin position="266"/>
        <end position="275"/>
    </location>
</feature>
<sequence>MARLHLPLYVTLIVAVILVICLADTRIKINYPSHWYQSRTDFGFPFHFKSFYMPCFNDWKTSSPTLKSWQYLSTANYEIPRYVKEGHWIPNSFKSYCVPEAGSKTYADLIWAFTNEDYSKDTQDSIRQQFTLTGKYYDQGYFTILYFLLNVCQCLRKRYTDRHCPNPCWRPNVCTGIPYSTGVCHVIRNTEMRTQIHHRLRSKLRDIYELDYQCECESGYQFNRTQRQCVRRAIECHTGDCYNGGICEVLHVYNKASRDMSYKCHCPPAWQGPMCEVSSIVWCYVCHIWLNRS</sequence>
<feature type="transmembrane region" description="Helical" evidence="2">
    <location>
        <begin position="6"/>
        <end position="23"/>
    </location>
</feature>
<dbReference type="PROSITE" id="PS00022">
    <property type="entry name" value="EGF_1"/>
    <property type="match status" value="1"/>
</dbReference>
<dbReference type="SMART" id="SM00181">
    <property type="entry name" value="EGF"/>
    <property type="match status" value="2"/>
</dbReference>
<keyword evidence="2" id="KW-1133">Transmembrane helix</keyword>
<protein>
    <recommendedName>
        <fullName evidence="3">EGF-like domain-containing protein</fullName>
    </recommendedName>
</protein>